<dbReference type="InterPro" id="IPR036873">
    <property type="entry name" value="Rhodanese-like_dom_sf"/>
</dbReference>
<dbReference type="Gene3D" id="3.40.250.10">
    <property type="entry name" value="Rhodanese-like domain"/>
    <property type="match status" value="1"/>
</dbReference>
<name>A0AA35R518_GEOBA</name>
<comment type="caution">
    <text evidence="3">The sequence shown here is derived from an EMBL/GenBank/DDBJ whole genome shotgun (WGS) entry which is preliminary data.</text>
</comment>
<dbReference type="Pfam" id="PF00581">
    <property type="entry name" value="Rhodanese"/>
    <property type="match status" value="1"/>
</dbReference>
<dbReference type="PANTHER" id="PTHR44086:SF10">
    <property type="entry name" value="THIOSULFATE SULFURTRANSFERASE_RHODANESE-LIKE DOMAIN-CONTAINING PROTEIN 3"/>
    <property type="match status" value="1"/>
</dbReference>
<dbReference type="SMART" id="SM00450">
    <property type="entry name" value="RHOD"/>
    <property type="match status" value="1"/>
</dbReference>
<dbReference type="AlphaFoldDB" id="A0AA35R518"/>
<organism evidence="3 4">
    <name type="scientific">Geodia barretti</name>
    <name type="common">Barrett's horny sponge</name>
    <dbReference type="NCBI Taxonomy" id="519541"/>
    <lineage>
        <taxon>Eukaryota</taxon>
        <taxon>Metazoa</taxon>
        <taxon>Porifera</taxon>
        <taxon>Demospongiae</taxon>
        <taxon>Heteroscleromorpha</taxon>
        <taxon>Tetractinellida</taxon>
        <taxon>Astrophorina</taxon>
        <taxon>Geodiidae</taxon>
        <taxon>Geodia</taxon>
    </lineage>
</organism>
<dbReference type="SUPFAM" id="SSF52821">
    <property type="entry name" value="Rhodanese/Cell cycle control phosphatase"/>
    <property type="match status" value="1"/>
</dbReference>
<feature type="signal peptide" evidence="1">
    <location>
        <begin position="1"/>
        <end position="19"/>
    </location>
</feature>
<dbReference type="PANTHER" id="PTHR44086">
    <property type="entry name" value="THIOSULFATE SULFURTRANSFERASE RDL2, MITOCHONDRIAL-RELATED"/>
    <property type="match status" value="1"/>
</dbReference>
<gene>
    <name evidence="3" type="ORF">GBAR_LOCUS3717</name>
</gene>
<dbReference type="InterPro" id="IPR001763">
    <property type="entry name" value="Rhodanese-like_dom"/>
</dbReference>
<dbReference type="EMBL" id="CASHTH010000529">
    <property type="protein sequence ID" value="CAI8003650.1"/>
    <property type="molecule type" value="Genomic_DNA"/>
</dbReference>
<feature type="chain" id="PRO_5041335867" evidence="1">
    <location>
        <begin position="20"/>
        <end position="186"/>
    </location>
</feature>
<accession>A0AA35R518</accession>
<keyword evidence="1" id="KW-0732">Signal</keyword>
<sequence length="186" mass="20977">MSCLSVLTRSIGSLRCVYALFLASPSLEQRIPTANHSEKRTCGGNAFPKIRRSFFYTTSATSPEIDTAELAELVRKGEVQLIDVREPWELEDTGTVAPNTINIPLGKVEEALQVTPEHFQESYNALQPKKHRDIVFYCMAGVRSLVALQTAQDLGYTNVRHYIRGWLGWQIHMDHQKNGKDEQNAT</sequence>
<reference evidence="3" key="1">
    <citation type="submission" date="2023-03" db="EMBL/GenBank/DDBJ databases">
        <authorList>
            <person name="Steffen K."/>
            <person name="Cardenas P."/>
        </authorList>
    </citation>
    <scope>NUCLEOTIDE SEQUENCE</scope>
</reference>
<evidence type="ECO:0000313" key="3">
    <source>
        <dbReference type="EMBL" id="CAI8003650.1"/>
    </source>
</evidence>
<evidence type="ECO:0000313" key="4">
    <source>
        <dbReference type="Proteomes" id="UP001174909"/>
    </source>
</evidence>
<evidence type="ECO:0000256" key="1">
    <source>
        <dbReference type="SAM" id="SignalP"/>
    </source>
</evidence>
<evidence type="ECO:0000259" key="2">
    <source>
        <dbReference type="PROSITE" id="PS50206"/>
    </source>
</evidence>
<dbReference type="PROSITE" id="PS50206">
    <property type="entry name" value="RHODANESE_3"/>
    <property type="match status" value="1"/>
</dbReference>
<keyword evidence="4" id="KW-1185">Reference proteome</keyword>
<proteinExistence type="predicted"/>
<protein>
    <submittedName>
        <fullName evidence="3">Thiosulfate sulfurtransferase/rhodanese-like domain-containing protein 3</fullName>
    </submittedName>
</protein>
<feature type="domain" description="Rhodanese" evidence="2">
    <location>
        <begin position="75"/>
        <end position="178"/>
    </location>
</feature>
<dbReference type="Proteomes" id="UP001174909">
    <property type="component" value="Unassembled WGS sequence"/>
</dbReference>